<dbReference type="AlphaFoldDB" id="A0A4R2HZ14"/>
<keyword evidence="3" id="KW-1185">Reference proteome</keyword>
<reference evidence="2 3" key="1">
    <citation type="journal article" date="2015" name="Stand. Genomic Sci.">
        <title>Genomic Encyclopedia of Bacterial and Archaeal Type Strains, Phase III: the genomes of soil and plant-associated and newly described type strains.</title>
        <authorList>
            <person name="Whitman W.B."/>
            <person name="Woyke T."/>
            <person name="Klenk H.P."/>
            <person name="Zhou Y."/>
            <person name="Lilburn T.G."/>
            <person name="Beck B.J."/>
            <person name="De Vos P."/>
            <person name="Vandamme P."/>
            <person name="Eisen J.A."/>
            <person name="Garrity G."/>
            <person name="Hugenholtz P."/>
            <person name="Kyrpides N.C."/>
        </authorList>
    </citation>
    <scope>NUCLEOTIDE SEQUENCE [LARGE SCALE GENOMIC DNA]</scope>
    <source>
        <strain evidence="2 3">A3</strain>
    </source>
</reference>
<sequence>MHEDDTTSNGAKRRTCGEGAPSLDAAAVPAGKPVARTPAPLDVRCLACGSADLDMSVHPRGDEPVQCRQCGEWNTYLRLEIAAVERVRQRLRRR</sequence>
<feature type="region of interest" description="Disordered" evidence="1">
    <location>
        <begin position="1"/>
        <end position="29"/>
    </location>
</feature>
<organism evidence="2 3">
    <name type="scientific">Dokdonella fugitiva</name>
    <dbReference type="NCBI Taxonomy" id="328517"/>
    <lineage>
        <taxon>Bacteria</taxon>
        <taxon>Pseudomonadati</taxon>
        <taxon>Pseudomonadota</taxon>
        <taxon>Gammaproteobacteria</taxon>
        <taxon>Lysobacterales</taxon>
        <taxon>Rhodanobacteraceae</taxon>
        <taxon>Dokdonella</taxon>
    </lineage>
</organism>
<protein>
    <submittedName>
        <fullName evidence="2">Uncharacterized protein</fullName>
    </submittedName>
</protein>
<evidence type="ECO:0000313" key="2">
    <source>
        <dbReference type="EMBL" id="TCO36834.1"/>
    </source>
</evidence>
<dbReference type="Proteomes" id="UP000294862">
    <property type="component" value="Unassembled WGS sequence"/>
</dbReference>
<comment type="caution">
    <text evidence="2">The sequence shown here is derived from an EMBL/GenBank/DDBJ whole genome shotgun (WGS) entry which is preliminary data.</text>
</comment>
<name>A0A4R2HZ14_9GAMM</name>
<accession>A0A4R2HZ14</accession>
<evidence type="ECO:0000313" key="3">
    <source>
        <dbReference type="Proteomes" id="UP000294862"/>
    </source>
</evidence>
<evidence type="ECO:0000256" key="1">
    <source>
        <dbReference type="SAM" id="MobiDB-lite"/>
    </source>
</evidence>
<dbReference type="EMBL" id="SLWQ01000011">
    <property type="protein sequence ID" value="TCO36834.1"/>
    <property type="molecule type" value="Genomic_DNA"/>
</dbReference>
<proteinExistence type="predicted"/>
<gene>
    <name evidence="2" type="ORF">EV148_11110</name>
</gene>